<dbReference type="Gene3D" id="3.30.420.10">
    <property type="entry name" value="Ribonuclease H-like superfamily/Ribonuclease H"/>
    <property type="match status" value="1"/>
</dbReference>
<dbReference type="GO" id="GO:0003676">
    <property type="term" value="F:nucleic acid binding"/>
    <property type="evidence" value="ECO:0007669"/>
    <property type="project" value="InterPro"/>
</dbReference>
<evidence type="ECO:0000256" key="3">
    <source>
        <dbReference type="ARBA" id="ARBA00022722"/>
    </source>
</evidence>
<dbReference type="InterPro" id="IPR043502">
    <property type="entry name" value="DNA/RNA_pol_sf"/>
</dbReference>
<evidence type="ECO:0000259" key="9">
    <source>
        <dbReference type="PROSITE" id="PS50158"/>
    </source>
</evidence>
<keyword evidence="5" id="KW-0378">Hydrolase</keyword>
<dbReference type="EMBL" id="CACRXK020001188">
    <property type="protein sequence ID" value="CAB3987530.1"/>
    <property type="molecule type" value="Genomic_DNA"/>
</dbReference>
<dbReference type="PANTHER" id="PTHR37984">
    <property type="entry name" value="PROTEIN CBG26694"/>
    <property type="match status" value="1"/>
</dbReference>
<dbReference type="FunFam" id="3.10.10.10:FF:000003">
    <property type="entry name" value="Retrovirus-related Pol polyprotein from transposon 297-like Protein"/>
    <property type="match status" value="1"/>
</dbReference>
<proteinExistence type="predicted"/>
<evidence type="ECO:0000256" key="1">
    <source>
        <dbReference type="ARBA" id="ARBA00022679"/>
    </source>
</evidence>
<sequence length="797" mass="88670">YTIAEGFKSLRPTYRVLCRSANSLYLKQNSAPTLNVNALPSRNKPYPVHPDPNAPPHTPNNQRPHTHSLCRNCGGPFPHAISCPANGKTCRSCGKNGHFAKVCRSRPQQRPRFVQQIADDPEQDPAYTVVIHSEPQVLNTFSPSSAPLRPSPSCIVNIGGQPIFVLVDSGASANLLDEATYNSITHNTRLSAMLNPPTTKIYSYGSTTPLPLLGSWSTSVRHKSTTVNATFHVTKGNSGNLLSCTTAQQLNLLTLNVNSTMSAQTILHAFPHLFDGIGQVKGKEIKLHISNTVTPKQQPQRRIPFHVRKDVEQELKRLEQLDIIEAVDGPTPWVSPIVVVPKKSGEIRICVDMREANKAIGREKHLMPTLDDLIADLNGASVFSTLDLASGYHQLTLAPESRHITTFSTHVGLRRYKRLMFGINAASEIFQNAIAELLAGLPGCKNISDDIIVYGKDQLEHDLNLQAVLQRLSDYNVRLNKDKCHFSQSQVCFYGHIFSAKGVQADPAKIDSIQQARAPQNVSEVKSLLGLSQYVSRFISDYSTITAPLRALTRTDAEWKWTTDEQTSLNNLKAALTGQNVMSYFDQNKPTEIIVDVNPVGLAALLVQDGKVISYASRALSDVESRYSQTEREMLAVVWGVEHFHLYVYGSHFQIITDHKPLLGIFKTQKPATPRMDRWKLRLMPYNCQQGIPEILKSDNGPPFNGEEFENFANHLGFKHRKITPYWPRANGEAERFMKTIEKAIRAATVEDLLLEGEMSCKYKSLVVEELVSTINCIDSVCNGKEIGRFTKCSTSE</sequence>
<dbReference type="SUPFAM" id="SSF56672">
    <property type="entry name" value="DNA/RNA polymerases"/>
    <property type="match status" value="1"/>
</dbReference>
<keyword evidence="4" id="KW-0255">Endonuclease</keyword>
<comment type="caution">
    <text evidence="12">The sequence shown here is derived from an EMBL/GenBank/DDBJ whole genome shotgun (WGS) entry which is preliminary data.</text>
</comment>
<keyword evidence="7" id="KW-0862">Zinc</keyword>
<dbReference type="GO" id="GO:0003964">
    <property type="term" value="F:RNA-directed DNA polymerase activity"/>
    <property type="evidence" value="ECO:0007669"/>
    <property type="project" value="UniProtKB-KW"/>
</dbReference>
<evidence type="ECO:0000256" key="5">
    <source>
        <dbReference type="ARBA" id="ARBA00022801"/>
    </source>
</evidence>
<keyword evidence="7" id="KW-0863">Zinc-finger</keyword>
<dbReference type="InterPro" id="IPR000477">
    <property type="entry name" value="RT_dom"/>
</dbReference>
<keyword evidence="1" id="KW-0808">Transferase</keyword>
<evidence type="ECO:0000256" key="6">
    <source>
        <dbReference type="ARBA" id="ARBA00022918"/>
    </source>
</evidence>
<evidence type="ECO:0000313" key="12">
    <source>
        <dbReference type="EMBL" id="CAB3987530.1"/>
    </source>
</evidence>
<dbReference type="PROSITE" id="PS00141">
    <property type="entry name" value="ASP_PROTEASE"/>
    <property type="match status" value="1"/>
</dbReference>
<dbReference type="InterPro" id="IPR036397">
    <property type="entry name" value="RNaseH_sf"/>
</dbReference>
<dbReference type="GO" id="GO:0008270">
    <property type="term" value="F:zinc ion binding"/>
    <property type="evidence" value="ECO:0007669"/>
    <property type="project" value="UniProtKB-KW"/>
</dbReference>
<feature type="domain" description="Reverse transcriptase" evidence="10">
    <location>
        <begin position="321"/>
        <end position="498"/>
    </location>
</feature>
<dbReference type="InterPro" id="IPR041373">
    <property type="entry name" value="RT_RNaseH"/>
</dbReference>
<dbReference type="GO" id="GO:0004519">
    <property type="term" value="F:endonuclease activity"/>
    <property type="evidence" value="ECO:0007669"/>
    <property type="project" value="UniProtKB-KW"/>
</dbReference>
<feature type="domain" description="CCHC-type" evidence="9">
    <location>
        <begin position="90"/>
        <end position="105"/>
    </location>
</feature>
<dbReference type="PANTHER" id="PTHR37984:SF11">
    <property type="entry name" value="INTEGRASE CATALYTIC DOMAIN-CONTAINING PROTEIN"/>
    <property type="match status" value="1"/>
</dbReference>
<feature type="non-terminal residue" evidence="12">
    <location>
        <position position="797"/>
    </location>
</feature>
<dbReference type="InterPro" id="IPR001584">
    <property type="entry name" value="Integrase_cat-core"/>
</dbReference>
<dbReference type="GO" id="GO:0004190">
    <property type="term" value="F:aspartic-type endopeptidase activity"/>
    <property type="evidence" value="ECO:0007669"/>
    <property type="project" value="InterPro"/>
</dbReference>
<dbReference type="FunFam" id="3.30.70.270:FF:000023">
    <property type="entry name" value="Pol"/>
    <property type="match status" value="1"/>
</dbReference>
<dbReference type="CDD" id="cd09274">
    <property type="entry name" value="RNase_HI_RT_Ty3"/>
    <property type="match status" value="1"/>
</dbReference>
<keyword evidence="6" id="KW-0695">RNA-directed DNA polymerase</keyword>
<dbReference type="InterPro" id="IPR050951">
    <property type="entry name" value="Retrovirus_Pol_polyprotein"/>
</dbReference>
<dbReference type="GO" id="GO:0015074">
    <property type="term" value="P:DNA integration"/>
    <property type="evidence" value="ECO:0007669"/>
    <property type="project" value="InterPro"/>
</dbReference>
<evidence type="ECO:0000259" key="10">
    <source>
        <dbReference type="PROSITE" id="PS50878"/>
    </source>
</evidence>
<dbReference type="Proteomes" id="UP001152795">
    <property type="component" value="Unassembled WGS sequence"/>
</dbReference>
<feature type="non-terminal residue" evidence="12">
    <location>
        <position position="1"/>
    </location>
</feature>
<dbReference type="PROSITE" id="PS50878">
    <property type="entry name" value="RT_POL"/>
    <property type="match status" value="1"/>
</dbReference>
<dbReference type="InterPro" id="IPR001969">
    <property type="entry name" value="Aspartic_peptidase_AS"/>
</dbReference>
<feature type="domain" description="Integrase catalytic" evidence="11">
    <location>
        <begin position="629"/>
        <end position="797"/>
    </location>
</feature>
<dbReference type="PROSITE" id="PS50994">
    <property type="entry name" value="INTEGRASE"/>
    <property type="match status" value="1"/>
</dbReference>
<dbReference type="CDD" id="cd01647">
    <property type="entry name" value="RT_LTR"/>
    <property type="match status" value="1"/>
</dbReference>
<protein>
    <submittedName>
        <fullName evidence="12">Retrovirus-related Pol poly</fullName>
    </submittedName>
</protein>
<reference evidence="12" key="1">
    <citation type="submission" date="2020-04" db="EMBL/GenBank/DDBJ databases">
        <authorList>
            <person name="Alioto T."/>
            <person name="Alioto T."/>
            <person name="Gomez Garrido J."/>
        </authorList>
    </citation>
    <scope>NUCLEOTIDE SEQUENCE</scope>
    <source>
        <strain evidence="12">A484AB</strain>
    </source>
</reference>
<dbReference type="Gene3D" id="3.10.10.10">
    <property type="entry name" value="HIV Type 1 Reverse Transcriptase, subunit A, domain 1"/>
    <property type="match status" value="1"/>
</dbReference>
<accession>A0A6S7GSH0</accession>
<gene>
    <name evidence="12" type="ORF">PACLA_8A026268</name>
</gene>
<dbReference type="InterPro" id="IPR001878">
    <property type="entry name" value="Znf_CCHC"/>
</dbReference>
<dbReference type="InterPro" id="IPR012337">
    <property type="entry name" value="RNaseH-like_sf"/>
</dbReference>
<dbReference type="OrthoDB" id="9047497at2759"/>
<evidence type="ECO:0000256" key="2">
    <source>
        <dbReference type="ARBA" id="ARBA00022695"/>
    </source>
</evidence>
<dbReference type="AlphaFoldDB" id="A0A6S7GSH0"/>
<name>A0A6S7GSH0_PARCT</name>
<dbReference type="Gene3D" id="3.30.70.270">
    <property type="match status" value="2"/>
</dbReference>
<evidence type="ECO:0000256" key="4">
    <source>
        <dbReference type="ARBA" id="ARBA00022759"/>
    </source>
</evidence>
<dbReference type="Pfam" id="PF17917">
    <property type="entry name" value="RT_RNaseH"/>
    <property type="match status" value="1"/>
</dbReference>
<dbReference type="SUPFAM" id="SSF53098">
    <property type="entry name" value="Ribonuclease H-like"/>
    <property type="match status" value="1"/>
</dbReference>
<keyword evidence="2" id="KW-0548">Nucleotidyltransferase</keyword>
<dbReference type="SMART" id="SM00343">
    <property type="entry name" value="ZnF_C2HC"/>
    <property type="match status" value="2"/>
</dbReference>
<feature type="compositionally biased region" description="Pro residues" evidence="8">
    <location>
        <begin position="47"/>
        <end position="58"/>
    </location>
</feature>
<evidence type="ECO:0000256" key="8">
    <source>
        <dbReference type="SAM" id="MobiDB-lite"/>
    </source>
</evidence>
<dbReference type="GO" id="GO:0006508">
    <property type="term" value="P:proteolysis"/>
    <property type="evidence" value="ECO:0007669"/>
    <property type="project" value="InterPro"/>
</dbReference>
<evidence type="ECO:0000259" key="11">
    <source>
        <dbReference type="PROSITE" id="PS50994"/>
    </source>
</evidence>
<dbReference type="Gene3D" id="4.10.60.10">
    <property type="entry name" value="Zinc finger, CCHC-type"/>
    <property type="match status" value="1"/>
</dbReference>
<keyword evidence="3" id="KW-0540">Nuclease</keyword>
<feature type="region of interest" description="Disordered" evidence="8">
    <location>
        <begin position="35"/>
        <end position="65"/>
    </location>
</feature>
<organism evidence="12 13">
    <name type="scientific">Paramuricea clavata</name>
    <name type="common">Red gorgonian</name>
    <name type="synonym">Violescent sea-whip</name>
    <dbReference type="NCBI Taxonomy" id="317549"/>
    <lineage>
        <taxon>Eukaryota</taxon>
        <taxon>Metazoa</taxon>
        <taxon>Cnidaria</taxon>
        <taxon>Anthozoa</taxon>
        <taxon>Octocorallia</taxon>
        <taxon>Malacalcyonacea</taxon>
        <taxon>Plexauridae</taxon>
        <taxon>Paramuricea</taxon>
    </lineage>
</organism>
<evidence type="ECO:0000313" key="13">
    <source>
        <dbReference type="Proteomes" id="UP001152795"/>
    </source>
</evidence>
<dbReference type="InterPro" id="IPR043128">
    <property type="entry name" value="Rev_trsase/Diguanyl_cyclase"/>
</dbReference>
<evidence type="ECO:0000256" key="7">
    <source>
        <dbReference type="PROSITE-ProRule" id="PRU00047"/>
    </source>
</evidence>
<keyword evidence="7" id="KW-0479">Metal-binding</keyword>
<dbReference type="PROSITE" id="PS50158">
    <property type="entry name" value="ZF_CCHC"/>
    <property type="match status" value="1"/>
</dbReference>
<keyword evidence="13" id="KW-1185">Reference proteome</keyword>
<dbReference type="Pfam" id="PF00078">
    <property type="entry name" value="RVT_1"/>
    <property type="match status" value="1"/>
</dbReference>